<evidence type="ECO:0000256" key="2">
    <source>
        <dbReference type="ARBA" id="ARBA00023002"/>
    </source>
</evidence>
<dbReference type="PANTHER" id="PTHR44229:SF4">
    <property type="entry name" value="15-HYDROXYPROSTAGLANDIN DEHYDROGENASE [NAD(+)]"/>
    <property type="match status" value="1"/>
</dbReference>
<dbReference type="PANTHER" id="PTHR44229">
    <property type="entry name" value="15-HYDROXYPROSTAGLANDIN DEHYDROGENASE [NAD(+)]"/>
    <property type="match status" value="1"/>
</dbReference>
<dbReference type="GO" id="GO:0005737">
    <property type="term" value="C:cytoplasm"/>
    <property type="evidence" value="ECO:0007669"/>
    <property type="project" value="TreeGrafter"/>
</dbReference>
<dbReference type="GO" id="GO:0016616">
    <property type="term" value="F:oxidoreductase activity, acting on the CH-OH group of donors, NAD or NADP as acceptor"/>
    <property type="evidence" value="ECO:0007669"/>
    <property type="project" value="TreeGrafter"/>
</dbReference>
<dbReference type="InterPro" id="IPR036291">
    <property type="entry name" value="NAD(P)-bd_dom_sf"/>
</dbReference>
<dbReference type="Pfam" id="PF00106">
    <property type="entry name" value="adh_short"/>
    <property type="match status" value="1"/>
</dbReference>
<sequence>MANQVLEIPQSFPQGSFKGRIALITGGSSGIGLSTTQTLLSLGCNVVIGDLSPPPSSLSDVASKSGAELTFKKCNVADYSSLLALFKHSKSHFGAYPSLVFANAGIAERGKLFTFDSPETDPSIEVEPDYSVIDIDLKAVVSTVRIGMWGIKQNSDERAGPDVGKDASIVITASMAGYAGQGGLPVYNAAKHGCIGLVRSMRFLAPAQGVYVSCVAPAITTTPLISSSLPYVPGSESMTQALVEKAFVSAGVPMNTPQHVANAVVYLMAEGSKASGKGILCQGGQYADLERGINATRDAWMSAEHARMYRSGNKPTKESMGAAKL</sequence>
<evidence type="ECO:0000256" key="1">
    <source>
        <dbReference type="ARBA" id="ARBA00006484"/>
    </source>
</evidence>
<keyword evidence="2" id="KW-0560">Oxidoreductase</keyword>
<dbReference type="SUPFAM" id="SSF51735">
    <property type="entry name" value="NAD(P)-binding Rossmann-fold domains"/>
    <property type="match status" value="1"/>
</dbReference>
<dbReference type="PRINTS" id="PR00081">
    <property type="entry name" value="GDHRDH"/>
</dbReference>
<dbReference type="STRING" id="289078.A0A2X0MV84"/>
<dbReference type="Gene3D" id="3.40.50.720">
    <property type="entry name" value="NAD(P)-binding Rossmann-like Domain"/>
    <property type="match status" value="1"/>
</dbReference>
<proteinExistence type="inferred from homology"/>
<name>A0A2X0MV84_9BASI</name>
<comment type="similarity">
    <text evidence="1">Belongs to the short-chain dehydrogenases/reductases (SDR) family.</text>
</comment>
<reference evidence="4" key="1">
    <citation type="submission" date="2016-10" db="EMBL/GenBank/DDBJ databases">
        <authorList>
            <person name="Jeantristanb JTB J.-T."/>
            <person name="Ricardo R."/>
        </authorList>
    </citation>
    <scope>NUCLEOTIDE SEQUENCE [LARGE SCALE GENOMIC DNA]</scope>
</reference>
<accession>A0A2X0MV84</accession>
<organism evidence="3 4">
    <name type="scientific">Microbotryum saponariae</name>
    <dbReference type="NCBI Taxonomy" id="289078"/>
    <lineage>
        <taxon>Eukaryota</taxon>
        <taxon>Fungi</taxon>
        <taxon>Dikarya</taxon>
        <taxon>Basidiomycota</taxon>
        <taxon>Pucciniomycotina</taxon>
        <taxon>Microbotryomycetes</taxon>
        <taxon>Microbotryales</taxon>
        <taxon>Microbotryaceae</taxon>
        <taxon>Microbotryum</taxon>
    </lineage>
</organism>
<evidence type="ECO:0000313" key="4">
    <source>
        <dbReference type="Proteomes" id="UP000249723"/>
    </source>
</evidence>
<gene>
    <name evidence="3" type="ORF">BZ3500_MVSOF-1268-A1-R1_CHR8-1G09974</name>
</gene>
<dbReference type="AlphaFoldDB" id="A0A2X0MV84"/>
<dbReference type="EMBL" id="FMWP01000087">
    <property type="protein sequence ID" value="SCZ96055.1"/>
    <property type="molecule type" value="Genomic_DNA"/>
</dbReference>
<evidence type="ECO:0000313" key="3">
    <source>
        <dbReference type="EMBL" id="SCZ96055.1"/>
    </source>
</evidence>
<protein>
    <submittedName>
        <fullName evidence="3">BZ3500_MvSof-1268-A1-R1_Chr8-1g09974 protein</fullName>
    </submittedName>
</protein>
<dbReference type="OrthoDB" id="5371740at2759"/>
<dbReference type="InterPro" id="IPR002347">
    <property type="entry name" value="SDR_fam"/>
</dbReference>
<dbReference type="Proteomes" id="UP000249723">
    <property type="component" value="Unassembled WGS sequence"/>
</dbReference>
<keyword evidence="4" id="KW-1185">Reference proteome</keyword>